<dbReference type="Gene3D" id="1.10.10.10">
    <property type="entry name" value="Winged helix-like DNA-binding domain superfamily/Winged helix DNA-binding domain"/>
    <property type="match status" value="4"/>
</dbReference>
<dbReference type="EMBL" id="AEUX02000004">
    <property type="protein sequence ID" value="EHI70425.1"/>
    <property type="molecule type" value="Genomic_DNA"/>
</dbReference>
<dbReference type="Pfam" id="PF21981">
    <property type="entry name" value="RecX_HTH3"/>
    <property type="match status" value="2"/>
</dbReference>
<comment type="subcellular location">
    <subcellularLocation>
        <location evidence="2 6">Cytoplasm</location>
    </subcellularLocation>
</comment>
<sequence>MIFSEIFCLTLIAIVLLLILLTLPKKVNFSLSFHKILLLFYHFCYNENMKIQKIEKKKRLYLIELDNGQKLYVTEDTIVRFMLSKDTIITEEELKDITSFAQFSHGKNLALYFISFQQRTQKEVQDYLLKHDIDSRIVPQIMTDLINHNWVNDQSYAQSYIRQNQLSGDKGPLVLKQKLQLKGITSDILLPLLEEESFLPIAEKVAQKLYQKQAKRLPLRALKEKINQNLLQKGFSYQQTKQAIEQLDFNEPTEDLYDLLDKEFDKQYRKYSRKFQGYDLKQKLYQALYRKGFDNDDIKSKLREYF</sequence>
<dbReference type="InterPro" id="IPR053926">
    <property type="entry name" value="RecX_HTH_1st"/>
</dbReference>
<feature type="domain" description="RecX second three-helical" evidence="7">
    <location>
        <begin position="152"/>
        <end position="188"/>
    </location>
</feature>
<evidence type="ECO:0000259" key="8">
    <source>
        <dbReference type="Pfam" id="PF21981"/>
    </source>
</evidence>
<organism evidence="10 11">
    <name type="scientific">Streptococcus ictaluri 707-05</name>
    <dbReference type="NCBI Taxonomy" id="764299"/>
    <lineage>
        <taxon>Bacteria</taxon>
        <taxon>Bacillati</taxon>
        <taxon>Bacillota</taxon>
        <taxon>Bacilli</taxon>
        <taxon>Lactobacillales</taxon>
        <taxon>Streptococcaceae</taxon>
        <taxon>Streptococcus</taxon>
    </lineage>
</organism>
<name>G5K192_9STRE</name>
<evidence type="ECO:0000259" key="9">
    <source>
        <dbReference type="Pfam" id="PF21982"/>
    </source>
</evidence>
<keyword evidence="5 6" id="KW-0963">Cytoplasm</keyword>
<comment type="caution">
    <text evidence="10">The sequence shown here is derived from an EMBL/GenBank/DDBJ whole genome shotgun (WGS) entry which is preliminary data.</text>
</comment>
<keyword evidence="11" id="KW-1185">Reference proteome</keyword>
<dbReference type="Pfam" id="PF02631">
    <property type="entry name" value="RecX_HTH2"/>
    <property type="match status" value="1"/>
</dbReference>
<dbReference type="PANTHER" id="PTHR33602:SF1">
    <property type="entry name" value="REGULATORY PROTEIN RECX FAMILY PROTEIN"/>
    <property type="match status" value="1"/>
</dbReference>
<dbReference type="STRING" id="764299.STRIC_0368"/>
<dbReference type="NCBIfam" id="NF010733">
    <property type="entry name" value="PRK14135.1"/>
    <property type="match status" value="1"/>
</dbReference>
<dbReference type="Proteomes" id="UP000003330">
    <property type="component" value="Unassembled WGS sequence"/>
</dbReference>
<evidence type="ECO:0000256" key="4">
    <source>
        <dbReference type="ARBA" id="ARBA00018111"/>
    </source>
</evidence>
<gene>
    <name evidence="6 10" type="primary">recX</name>
    <name evidence="10" type="ORF">STRIC_0368</name>
</gene>
<accession>G5K192</accession>
<dbReference type="GO" id="GO:0005737">
    <property type="term" value="C:cytoplasm"/>
    <property type="evidence" value="ECO:0007669"/>
    <property type="project" value="UniProtKB-SubCell"/>
</dbReference>
<feature type="domain" description="RecX third three-helical" evidence="8">
    <location>
        <begin position="254"/>
        <end position="300"/>
    </location>
</feature>
<evidence type="ECO:0000313" key="11">
    <source>
        <dbReference type="Proteomes" id="UP000003330"/>
    </source>
</evidence>
<evidence type="ECO:0000259" key="7">
    <source>
        <dbReference type="Pfam" id="PF02631"/>
    </source>
</evidence>
<dbReference type="Pfam" id="PF21982">
    <property type="entry name" value="RecX_HTH1"/>
    <property type="match status" value="1"/>
</dbReference>
<dbReference type="InterPro" id="IPR053924">
    <property type="entry name" value="RecX_HTH_2nd"/>
</dbReference>
<dbReference type="InterPro" id="IPR003783">
    <property type="entry name" value="Regulatory_RecX"/>
</dbReference>
<comment type="similarity">
    <text evidence="3 6">Belongs to the RecX family.</text>
</comment>
<dbReference type="InterPro" id="IPR036388">
    <property type="entry name" value="WH-like_DNA-bd_sf"/>
</dbReference>
<proteinExistence type="inferred from homology"/>
<dbReference type="InterPro" id="IPR053925">
    <property type="entry name" value="RecX_HTH_3rd"/>
</dbReference>
<evidence type="ECO:0000256" key="3">
    <source>
        <dbReference type="ARBA" id="ARBA00009695"/>
    </source>
</evidence>
<comment type="function">
    <text evidence="1 6">Modulates RecA activity.</text>
</comment>
<dbReference type="AlphaFoldDB" id="G5K192"/>
<reference evidence="10 11" key="1">
    <citation type="journal article" date="2014" name="Int. J. Syst. Evol. Microbiol.">
        <title>Phylogenomics and the dynamic genome evolution of the genus Streptococcus.</title>
        <authorList>
            <consortium name="The Broad Institute Genome Sequencing Platform"/>
            <person name="Richards V.P."/>
            <person name="Palmer S.R."/>
            <person name="Pavinski Bitar P.D."/>
            <person name="Qin X."/>
            <person name="Weinstock G.M."/>
            <person name="Highlander S.K."/>
            <person name="Town C.D."/>
            <person name="Burne R.A."/>
            <person name="Stanhope M.J."/>
        </authorList>
    </citation>
    <scope>NUCLEOTIDE SEQUENCE [LARGE SCALE GENOMIC DNA]</scope>
    <source>
        <strain evidence="10 11">707-05</strain>
    </source>
</reference>
<feature type="domain" description="RecX first three-helical" evidence="9">
    <location>
        <begin position="107"/>
        <end position="142"/>
    </location>
</feature>
<dbReference type="HAMAP" id="MF_01114">
    <property type="entry name" value="RecX"/>
    <property type="match status" value="1"/>
</dbReference>
<dbReference type="eggNOG" id="COG2137">
    <property type="taxonomic scope" value="Bacteria"/>
</dbReference>
<evidence type="ECO:0000256" key="5">
    <source>
        <dbReference type="ARBA" id="ARBA00022490"/>
    </source>
</evidence>
<evidence type="ECO:0000256" key="6">
    <source>
        <dbReference type="HAMAP-Rule" id="MF_01114"/>
    </source>
</evidence>
<evidence type="ECO:0000256" key="2">
    <source>
        <dbReference type="ARBA" id="ARBA00004496"/>
    </source>
</evidence>
<dbReference type="PANTHER" id="PTHR33602">
    <property type="entry name" value="REGULATORY PROTEIN RECX FAMILY PROTEIN"/>
    <property type="match status" value="1"/>
</dbReference>
<protein>
    <recommendedName>
        <fullName evidence="4 6">Regulatory protein RecX</fullName>
    </recommendedName>
</protein>
<feature type="domain" description="RecX third three-helical" evidence="8">
    <location>
        <begin position="201"/>
        <end position="244"/>
    </location>
</feature>
<evidence type="ECO:0000313" key="10">
    <source>
        <dbReference type="EMBL" id="EHI70425.1"/>
    </source>
</evidence>
<dbReference type="GO" id="GO:0006282">
    <property type="term" value="P:regulation of DNA repair"/>
    <property type="evidence" value="ECO:0007669"/>
    <property type="project" value="UniProtKB-UniRule"/>
</dbReference>
<evidence type="ECO:0000256" key="1">
    <source>
        <dbReference type="ARBA" id="ARBA00003529"/>
    </source>
</evidence>